<dbReference type="Proteomes" id="UP000692954">
    <property type="component" value="Unassembled WGS sequence"/>
</dbReference>
<dbReference type="AlphaFoldDB" id="A0A8S1LTC9"/>
<comment type="caution">
    <text evidence="1">The sequence shown here is derived from an EMBL/GenBank/DDBJ whole genome shotgun (WGS) entry which is preliminary data.</text>
</comment>
<organism evidence="1 2">
    <name type="scientific">Paramecium sonneborni</name>
    <dbReference type="NCBI Taxonomy" id="65129"/>
    <lineage>
        <taxon>Eukaryota</taxon>
        <taxon>Sar</taxon>
        <taxon>Alveolata</taxon>
        <taxon>Ciliophora</taxon>
        <taxon>Intramacronucleata</taxon>
        <taxon>Oligohymenophorea</taxon>
        <taxon>Peniculida</taxon>
        <taxon>Parameciidae</taxon>
        <taxon>Paramecium</taxon>
    </lineage>
</organism>
<keyword evidence="2" id="KW-1185">Reference proteome</keyword>
<accession>A0A8S1LTC9</accession>
<gene>
    <name evidence="1" type="ORF">PSON_ATCC_30995.1.T0250232</name>
</gene>
<reference evidence="1" key="1">
    <citation type="submission" date="2021-01" db="EMBL/GenBank/DDBJ databases">
        <authorList>
            <consortium name="Genoscope - CEA"/>
            <person name="William W."/>
        </authorList>
    </citation>
    <scope>NUCLEOTIDE SEQUENCE</scope>
</reference>
<protein>
    <submittedName>
        <fullName evidence="1">Uncharacterized protein</fullName>
    </submittedName>
</protein>
<evidence type="ECO:0000313" key="2">
    <source>
        <dbReference type="Proteomes" id="UP000692954"/>
    </source>
</evidence>
<name>A0A8S1LTC9_9CILI</name>
<evidence type="ECO:0000313" key="1">
    <source>
        <dbReference type="EMBL" id="CAD8069365.1"/>
    </source>
</evidence>
<sequence length="144" mass="17238">MKNKSIIKGRTKNFKKCKYCSIFNECKLLGKLINNFIIILKIQFRCQRYFYKSSKKFEFQIYPVLQSVYKNIKANVVIYLNKQKELDHFIHRITSLVFYQETSKLIKINSKQQVIKIKNINQKIHLAGLFKKQRALILISFILI</sequence>
<proteinExistence type="predicted"/>
<dbReference type="EMBL" id="CAJJDN010000025">
    <property type="protein sequence ID" value="CAD8069365.1"/>
    <property type="molecule type" value="Genomic_DNA"/>
</dbReference>